<feature type="region of interest" description="Disordered" evidence="1">
    <location>
        <begin position="208"/>
        <end position="232"/>
    </location>
</feature>
<sequence length="338" mass="37403">MMERLAGRNYRDFLNEIDNVHETMRFSYPKIQIIQLKGDESRVRATLRQSAKKTTKFEFAAQRERIKATCDENRRLRGFLEQVIAVELEQLLGDLQLRSFLMHRKILALKTSGDSPGKLTVRSYNQFELECLSTYSEASAATSTLVMADDSSPRPGFFKARERGSRAGAEAVELAEVRYLNRKQLVTIPPPAEDELTQDDPFEGVYLGPSESPEEKPVAPVTRENKSPETVGERQPLVANFVTFRVTPQNGASSDVLLDSSCSSGAQGAAARRPPPQSLCLRRHSSHLAPIWTIAESCLEDAGASPDGSPGVDSTTVATENHPITFRESSAILGHVRK</sequence>
<gene>
    <name evidence="2" type="ORF">RRG08_008764</name>
</gene>
<feature type="compositionally biased region" description="Basic and acidic residues" evidence="1">
    <location>
        <begin position="213"/>
        <end position="227"/>
    </location>
</feature>
<evidence type="ECO:0000256" key="1">
    <source>
        <dbReference type="SAM" id="MobiDB-lite"/>
    </source>
</evidence>
<organism evidence="2 3">
    <name type="scientific">Elysia crispata</name>
    <name type="common">lettuce slug</name>
    <dbReference type="NCBI Taxonomy" id="231223"/>
    <lineage>
        <taxon>Eukaryota</taxon>
        <taxon>Metazoa</taxon>
        <taxon>Spiralia</taxon>
        <taxon>Lophotrochozoa</taxon>
        <taxon>Mollusca</taxon>
        <taxon>Gastropoda</taxon>
        <taxon>Heterobranchia</taxon>
        <taxon>Euthyneura</taxon>
        <taxon>Panpulmonata</taxon>
        <taxon>Sacoglossa</taxon>
        <taxon>Placobranchoidea</taxon>
        <taxon>Plakobranchidae</taxon>
        <taxon>Elysia</taxon>
    </lineage>
</organism>
<dbReference type="Proteomes" id="UP001283361">
    <property type="component" value="Unassembled WGS sequence"/>
</dbReference>
<proteinExistence type="predicted"/>
<dbReference type="AlphaFoldDB" id="A0AAE1CMZ7"/>
<name>A0AAE1CMZ7_9GAST</name>
<reference evidence="2" key="1">
    <citation type="journal article" date="2023" name="G3 (Bethesda)">
        <title>A reference genome for the long-term kleptoplast-retaining sea slug Elysia crispata morphotype clarki.</title>
        <authorList>
            <person name="Eastman K.E."/>
            <person name="Pendleton A.L."/>
            <person name="Shaikh M.A."/>
            <person name="Suttiyut T."/>
            <person name="Ogas R."/>
            <person name="Tomko P."/>
            <person name="Gavelis G."/>
            <person name="Widhalm J.R."/>
            <person name="Wisecaver J.H."/>
        </authorList>
    </citation>
    <scope>NUCLEOTIDE SEQUENCE</scope>
    <source>
        <strain evidence="2">ECLA1</strain>
    </source>
</reference>
<protein>
    <submittedName>
        <fullName evidence="2">Uncharacterized protein</fullName>
    </submittedName>
</protein>
<accession>A0AAE1CMZ7</accession>
<evidence type="ECO:0000313" key="3">
    <source>
        <dbReference type="Proteomes" id="UP001283361"/>
    </source>
</evidence>
<keyword evidence="3" id="KW-1185">Reference proteome</keyword>
<comment type="caution">
    <text evidence="2">The sequence shown here is derived from an EMBL/GenBank/DDBJ whole genome shotgun (WGS) entry which is preliminary data.</text>
</comment>
<evidence type="ECO:0000313" key="2">
    <source>
        <dbReference type="EMBL" id="KAK3716122.1"/>
    </source>
</evidence>
<dbReference type="EMBL" id="JAWDGP010007485">
    <property type="protein sequence ID" value="KAK3716122.1"/>
    <property type="molecule type" value="Genomic_DNA"/>
</dbReference>